<feature type="transmembrane region" description="Helical" evidence="1">
    <location>
        <begin position="9"/>
        <end position="27"/>
    </location>
</feature>
<keyword evidence="1" id="KW-1133">Transmembrane helix</keyword>
<dbReference type="PANTHER" id="PTHR33371:SF4">
    <property type="entry name" value="INTERMEMBRANE PHOSPHOLIPID TRANSPORT SYSTEM BINDING PROTEIN MLAD"/>
    <property type="match status" value="1"/>
</dbReference>
<comment type="caution">
    <text evidence="3">The sequence shown here is derived from an EMBL/GenBank/DDBJ whole genome shotgun (WGS) entry which is preliminary data.</text>
</comment>
<dbReference type="Proteomes" id="UP000628448">
    <property type="component" value="Unassembled WGS sequence"/>
</dbReference>
<keyword evidence="4" id="KW-1185">Reference proteome</keyword>
<dbReference type="InterPro" id="IPR003399">
    <property type="entry name" value="Mce/MlaD"/>
</dbReference>
<proteinExistence type="predicted"/>
<dbReference type="AlphaFoldDB" id="A0A931GSS4"/>
<dbReference type="PANTHER" id="PTHR33371">
    <property type="entry name" value="INTERMEMBRANE PHOSPHOLIPID TRANSPORT SYSTEM BINDING PROTEIN MLAD-RELATED"/>
    <property type="match status" value="1"/>
</dbReference>
<name>A0A931GSS4_9BACT</name>
<evidence type="ECO:0000313" key="3">
    <source>
        <dbReference type="EMBL" id="MBG9374741.1"/>
    </source>
</evidence>
<dbReference type="Pfam" id="PF02470">
    <property type="entry name" value="MlaD"/>
    <property type="match status" value="1"/>
</dbReference>
<keyword evidence="1" id="KW-0472">Membrane</keyword>
<accession>A0A931GSS4</accession>
<protein>
    <submittedName>
        <fullName evidence="3">MCE family protein</fullName>
    </submittedName>
</protein>
<evidence type="ECO:0000256" key="1">
    <source>
        <dbReference type="SAM" id="Phobius"/>
    </source>
</evidence>
<feature type="domain" description="Mce/MlaD" evidence="2">
    <location>
        <begin position="36"/>
        <end position="113"/>
    </location>
</feature>
<keyword evidence="1" id="KW-0812">Transmembrane</keyword>
<dbReference type="RefSeq" id="WP_196988835.1">
    <property type="nucleotide sequence ID" value="NZ_JADWYR010000001.1"/>
</dbReference>
<sequence length="336" mass="36121">MKISNETKIGALTAIAITFLILGFNFLKGKSLFKTGTYLYANYTNLQELKPSNPVYFNGFQIGSVADIVAADENLTSVVVEIKLNEDYNIPANSVAEINGSLLGTPAIVIKPGTSTSYLKSEDTLTTRESKGLLGEIAGKLAPVSDQLQSTLKSLDSLLQNFNTILDPNTKGNLQSTLLNLNKATASIAVSAVSLQNMLNNQSGALSHTLNHLDSFSGNLAANNEKINNMLSNLEKTTDNLAKADIDGAINNLKGSVEKLNGVMTKVNSTDGTLGSLINSKEMYNNLNNTVRSLNILMDDLRAHPKRYVNISVFGKKDKGDYLTAPLADSTSPEKK</sequence>
<organism evidence="3 4">
    <name type="scientific">Panacibacter microcysteis</name>
    <dbReference type="NCBI Taxonomy" id="2793269"/>
    <lineage>
        <taxon>Bacteria</taxon>
        <taxon>Pseudomonadati</taxon>
        <taxon>Bacteroidota</taxon>
        <taxon>Chitinophagia</taxon>
        <taxon>Chitinophagales</taxon>
        <taxon>Chitinophagaceae</taxon>
        <taxon>Panacibacter</taxon>
    </lineage>
</organism>
<gene>
    <name evidence="3" type="ORF">I5907_00715</name>
</gene>
<evidence type="ECO:0000313" key="4">
    <source>
        <dbReference type="Proteomes" id="UP000628448"/>
    </source>
</evidence>
<dbReference type="EMBL" id="JADWYR010000001">
    <property type="protein sequence ID" value="MBG9374741.1"/>
    <property type="molecule type" value="Genomic_DNA"/>
</dbReference>
<dbReference type="InterPro" id="IPR052336">
    <property type="entry name" value="MlaD_Phospholipid_Transporter"/>
</dbReference>
<evidence type="ECO:0000259" key="2">
    <source>
        <dbReference type="Pfam" id="PF02470"/>
    </source>
</evidence>
<reference evidence="3" key="1">
    <citation type="submission" date="2020-11" db="EMBL/GenBank/DDBJ databases">
        <title>Bacterial whole genome sequence for Panacibacter sp. DH6.</title>
        <authorList>
            <person name="Le V."/>
            <person name="Ko S."/>
            <person name="Ahn C.-Y."/>
            <person name="Oh H.-M."/>
        </authorList>
    </citation>
    <scope>NUCLEOTIDE SEQUENCE</scope>
    <source>
        <strain evidence="3">DH6</strain>
    </source>
</reference>